<name>A0AA36FCV1_OCTVU</name>
<dbReference type="EMBL" id="OX597827">
    <property type="protein sequence ID" value="CAI9732559.1"/>
    <property type="molecule type" value="Genomic_DNA"/>
</dbReference>
<dbReference type="Proteomes" id="UP001162480">
    <property type="component" value="Chromosome 14"/>
</dbReference>
<keyword evidence="2" id="KW-1185">Reference proteome</keyword>
<organism evidence="1 2">
    <name type="scientific">Octopus vulgaris</name>
    <name type="common">Common octopus</name>
    <dbReference type="NCBI Taxonomy" id="6645"/>
    <lineage>
        <taxon>Eukaryota</taxon>
        <taxon>Metazoa</taxon>
        <taxon>Spiralia</taxon>
        <taxon>Lophotrochozoa</taxon>
        <taxon>Mollusca</taxon>
        <taxon>Cephalopoda</taxon>
        <taxon>Coleoidea</taxon>
        <taxon>Octopodiformes</taxon>
        <taxon>Octopoda</taxon>
        <taxon>Incirrata</taxon>
        <taxon>Octopodidae</taxon>
        <taxon>Octopus</taxon>
    </lineage>
</organism>
<evidence type="ECO:0000313" key="1">
    <source>
        <dbReference type="EMBL" id="CAI9732559.1"/>
    </source>
</evidence>
<protein>
    <submittedName>
        <fullName evidence="1">Uncharacterized protein</fullName>
    </submittedName>
</protein>
<reference evidence="1" key="1">
    <citation type="submission" date="2023-08" db="EMBL/GenBank/DDBJ databases">
        <authorList>
            <person name="Alioto T."/>
            <person name="Alioto T."/>
            <person name="Gomez Garrido J."/>
        </authorList>
    </citation>
    <scope>NUCLEOTIDE SEQUENCE</scope>
</reference>
<proteinExistence type="predicted"/>
<evidence type="ECO:0000313" key="2">
    <source>
        <dbReference type="Proteomes" id="UP001162480"/>
    </source>
</evidence>
<dbReference type="AlphaFoldDB" id="A0AA36FCV1"/>
<gene>
    <name evidence="1" type="ORF">OCTVUL_1B025072</name>
</gene>
<sequence>MCTRCPPSYANFLMGYLDEKLYEKVEKNFRSGLQRQEKTPKTTSTIVITNHSRLFTKNIKYLLGVKRLPEASDVFGLVNLS</sequence>
<accession>A0AA36FCV1</accession>